<dbReference type="Gene3D" id="1.10.260.40">
    <property type="entry name" value="lambda repressor-like DNA-binding domains"/>
    <property type="match status" value="1"/>
</dbReference>
<dbReference type="InterPro" id="IPR039418">
    <property type="entry name" value="LexA-like"/>
</dbReference>
<dbReference type="InterPro" id="IPR036286">
    <property type="entry name" value="LexA/Signal_pep-like_sf"/>
</dbReference>
<dbReference type="CDD" id="cd06529">
    <property type="entry name" value="S24_LexA-like"/>
    <property type="match status" value="1"/>
</dbReference>
<evidence type="ECO:0000313" key="3">
    <source>
        <dbReference type="Proteomes" id="UP000032430"/>
    </source>
</evidence>
<keyword evidence="2" id="KW-0614">Plasmid</keyword>
<dbReference type="HOGENOM" id="CLU_1281883_0_0_6"/>
<proteinExistence type="predicted"/>
<keyword evidence="3" id="KW-1185">Reference proteome</keyword>
<dbReference type="SUPFAM" id="SSF47413">
    <property type="entry name" value="lambda repressor-like DNA-binding domains"/>
    <property type="match status" value="1"/>
</dbReference>
<dbReference type="Proteomes" id="UP000032430">
    <property type="component" value="Plasmid II"/>
</dbReference>
<dbReference type="KEGG" id="lfa:LFA_pA0101"/>
<dbReference type="SUPFAM" id="SSF51306">
    <property type="entry name" value="LexA/Signal peptidase"/>
    <property type="match status" value="1"/>
</dbReference>
<organism evidence="2 3">
    <name type="scientific">Legionella fallonii LLAP-10</name>
    <dbReference type="NCBI Taxonomy" id="1212491"/>
    <lineage>
        <taxon>Bacteria</taxon>
        <taxon>Pseudomonadati</taxon>
        <taxon>Pseudomonadota</taxon>
        <taxon>Gammaproteobacteria</taxon>
        <taxon>Legionellales</taxon>
        <taxon>Legionellaceae</taxon>
        <taxon>Legionella</taxon>
    </lineage>
</organism>
<dbReference type="Pfam" id="PF00717">
    <property type="entry name" value="Peptidase_S24"/>
    <property type="match status" value="1"/>
</dbReference>
<dbReference type="EMBL" id="LN614828">
    <property type="protein sequence ID" value="CEG59206.1"/>
    <property type="molecule type" value="Genomic_DNA"/>
</dbReference>
<sequence>MIHDTKKGKKALFLSSNLTYLLTQHALDIKNLSIETGVPPATLARLRRDGSNPTLSSIEPLLDFFRVDMDAFLYEDMSSPNYQNRKKMGDLVHISVYSLEDIASGRKNAKVLKFIGAAGITGENVFGISINSDALAPAFQSNSIVIIDPNLKPVEGDYVLCCLGSGEEDAPVFRQIFIDGNDYYFKPVNPGFGDMKHYESYKILGVVIKSIESYR</sequence>
<feature type="domain" description="HTH cro/C1-type" evidence="1">
    <location>
        <begin position="18"/>
        <end position="72"/>
    </location>
</feature>
<dbReference type="Gene3D" id="2.10.109.10">
    <property type="entry name" value="Umud Fragment, subunit A"/>
    <property type="match status" value="1"/>
</dbReference>
<name>A0A098GCJ7_9GAMM</name>
<dbReference type="InterPro" id="IPR001387">
    <property type="entry name" value="Cro/C1-type_HTH"/>
</dbReference>
<dbReference type="AlphaFoldDB" id="A0A098GCJ7"/>
<dbReference type="CDD" id="cd00093">
    <property type="entry name" value="HTH_XRE"/>
    <property type="match status" value="1"/>
</dbReference>
<evidence type="ECO:0000313" key="2">
    <source>
        <dbReference type="EMBL" id="CEG59206.1"/>
    </source>
</evidence>
<dbReference type="PROSITE" id="PS50943">
    <property type="entry name" value="HTH_CROC1"/>
    <property type="match status" value="1"/>
</dbReference>
<reference evidence="3" key="1">
    <citation type="submission" date="2014-09" db="EMBL/GenBank/DDBJ databases">
        <authorList>
            <person name="Gomez-Valero L."/>
        </authorList>
    </citation>
    <scope>NUCLEOTIDE SEQUENCE [LARGE SCALE GENOMIC DNA]</scope>
    <source>
        <strain evidence="3">ATCC700992</strain>
        <plasmid evidence="3">LLAP10_pA</plasmid>
    </source>
</reference>
<dbReference type="InterPro" id="IPR010982">
    <property type="entry name" value="Lambda_DNA-bd_dom_sf"/>
</dbReference>
<geneLocation type="plasmid" evidence="3">
    <name>LLAP10_pA</name>
</geneLocation>
<protein>
    <submittedName>
        <fullName evidence="2">Putative repressor protein from phage origin</fullName>
    </submittedName>
</protein>
<dbReference type="InterPro" id="IPR015927">
    <property type="entry name" value="Peptidase_S24_S26A/B/C"/>
</dbReference>
<dbReference type="OrthoDB" id="9021722at2"/>
<dbReference type="RefSeq" id="WP_045097802.1">
    <property type="nucleotide sequence ID" value="NZ_LN614828.1"/>
</dbReference>
<accession>A0A098GCJ7</accession>
<gene>
    <name evidence="2" type="ORF">LFA_pA0101</name>
</gene>
<dbReference type="GO" id="GO:0003677">
    <property type="term" value="F:DNA binding"/>
    <property type="evidence" value="ECO:0007669"/>
    <property type="project" value="InterPro"/>
</dbReference>
<evidence type="ECO:0000259" key="1">
    <source>
        <dbReference type="PROSITE" id="PS50943"/>
    </source>
</evidence>